<evidence type="ECO:0000313" key="1">
    <source>
        <dbReference type="EMBL" id="TQM95805.1"/>
    </source>
</evidence>
<comment type="caution">
    <text evidence="1">The sequence shown here is derived from an EMBL/GenBank/DDBJ whole genome shotgun (WGS) entry which is preliminary data.</text>
</comment>
<sequence length="294" mass="31693">MNFVAVVCGADPLWDVPSVTDDAVTMLDRLVAPATSEAAVAAGSGPVVEDATGPRFPADATHTLFVCRPSWLPAMRRLATLLRAHDATRHYAVLVTDRLPLASALVAEHVNALDLEPGRAAREVDRLLRLTESGAWVRRPGRLNGARVSWWDVVRSTWAKDGYVASGAGPVAVDRAGAELWSQRLSGARAVYLSGEIAETPGQALRTVGVREQLRDRDVPPGTKVLVGRQRSFEFAAPRWAVDDPLPEPDDALRRCDSCGSTVLDYCPFCHAQWGEAPTPRGPVPQLTAQGDHA</sequence>
<gene>
    <name evidence="1" type="ORF">FB476_0655</name>
</gene>
<reference evidence="1 2" key="1">
    <citation type="submission" date="2019-06" db="EMBL/GenBank/DDBJ databases">
        <title>Sequencing the genomes of 1000 actinobacteria strains.</title>
        <authorList>
            <person name="Klenk H.-P."/>
        </authorList>
    </citation>
    <scope>NUCLEOTIDE SEQUENCE [LARGE SCALE GENOMIC DNA]</scope>
    <source>
        <strain evidence="1 2">DSM 12362</strain>
    </source>
</reference>
<dbReference type="RefSeq" id="WP_141817510.1">
    <property type="nucleotide sequence ID" value="NZ_BAAAIL010000003.1"/>
</dbReference>
<dbReference type="EMBL" id="VFPU01000001">
    <property type="protein sequence ID" value="TQM95805.1"/>
    <property type="molecule type" value="Genomic_DNA"/>
</dbReference>
<protein>
    <submittedName>
        <fullName evidence="1">Uncharacterized protein</fullName>
    </submittedName>
</protein>
<dbReference type="OrthoDB" id="9814270at2"/>
<organism evidence="1 2">
    <name type="scientific">Ornithinimicrobium humiphilum</name>
    <dbReference type="NCBI Taxonomy" id="125288"/>
    <lineage>
        <taxon>Bacteria</taxon>
        <taxon>Bacillati</taxon>
        <taxon>Actinomycetota</taxon>
        <taxon>Actinomycetes</taxon>
        <taxon>Micrococcales</taxon>
        <taxon>Ornithinimicrobiaceae</taxon>
        <taxon>Ornithinimicrobium</taxon>
    </lineage>
</organism>
<name>A0A543KL55_9MICO</name>
<accession>A0A543KL55</accession>
<evidence type="ECO:0000313" key="2">
    <source>
        <dbReference type="Proteomes" id="UP000315133"/>
    </source>
</evidence>
<proteinExistence type="predicted"/>
<dbReference type="Proteomes" id="UP000315133">
    <property type="component" value="Unassembled WGS sequence"/>
</dbReference>
<keyword evidence="2" id="KW-1185">Reference proteome</keyword>
<dbReference type="AlphaFoldDB" id="A0A543KL55"/>